<keyword evidence="3" id="KW-1185">Reference proteome</keyword>
<feature type="compositionally biased region" description="Basic residues" evidence="1">
    <location>
        <begin position="223"/>
        <end position="234"/>
    </location>
</feature>
<comment type="caution">
    <text evidence="2">The sequence shown here is derived from an EMBL/GenBank/DDBJ whole genome shotgun (WGS) entry which is preliminary data.</text>
</comment>
<name>A0ABR0HD03_9PEZI</name>
<evidence type="ECO:0000256" key="1">
    <source>
        <dbReference type="SAM" id="MobiDB-lite"/>
    </source>
</evidence>
<organism evidence="2 3">
    <name type="scientific">Podospora pseudopauciseta</name>
    <dbReference type="NCBI Taxonomy" id="2093780"/>
    <lineage>
        <taxon>Eukaryota</taxon>
        <taxon>Fungi</taxon>
        <taxon>Dikarya</taxon>
        <taxon>Ascomycota</taxon>
        <taxon>Pezizomycotina</taxon>
        <taxon>Sordariomycetes</taxon>
        <taxon>Sordariomycetidae</taxon>
        <taxon>Sordariales</taxon>
        <taxon>Podosporaceae</taxon>
        <taxon>Podospora</taxon>
    </lineage>
</organism>
<evidence type="ECO:0000313" key="2">
    <source>
        <dbReference type="EMBL" id="KAK4665739.1"/>
    </source>
</evidence>
<dbReference type="RefSeq" id="XP_062765705.1">
    <property type="nucleotide sequence ID" value="XM_062911982.1"/>
</dbReference>
<dbReference type="EMBL" id="JAFFHB010000005">
    <property type="protein sequence ID" value="KAK4665739.1"/>
    <property type="molecule type" value="Genomic_DNA"/>
</dbReference>
<feature type="region of interest" description="Disordered" evidence="1">
    <location>
        <begin position="317"/>
        <end position="369"/>
    </location>
</feature>
<accession>A0ABR0HD03</accession>
<feature type="compositionally biased region" description="Polar residues" evidence="1">
    <location>
        <begin position="244"/>
        <end position="260"/>
    </location>
</feature>
<gene>
    <name evidence="2" type="ORF">QC763_403485</name>
</gene>
<dbReference type="GeneID" id="87932325"/>
<sequence length="369" mass="40978">MVTQLDPLVVGEEAELGQVNNTMVCDTRGEINNNKQVQCSSTVWAATERSSSAQIFCAAPPLLVYLQLGLFLSEHLTTFLSSPCASLLSSLQLCSLLFVTLLFSHPFHNVPFFKGKTPASPAKPNKMATMFMQAGAPGGDAPPFGGGRRGNRYDPGPYYNWDDPEEEEETEYENGDIYYRCRFCQQPIKGRRTNTKRHHITCHGRDHRNRHQWAIDVGNGQGRPRKVRKPRKARAARDASSRSLAEQQPTAEPANRSQAAETALPAAPTFIPAQQQHVMYATDHFESQYPLWPLERHGAVVEVPDWVSQAHGYGQGYEEEKRVNEASLEEGPPSTDHNNDMSRGSIPDHLVDPTLPVHESAPPRPGPSC</sequence>
<evidence type="ECO:0000313" key="3">
    <source>
        <dbReference type="Proteomes" id="UP001326199"/>
    </source>
</evidence>
<feature type="region of interest" description="Disordered" evidence="1">
    <location>
        <begin position="211"/>
        <end position="262"/>
    </location>
</feature>
<reference evidence="2 3" key="1">
    <citation type="journal article" date="2023" name="bioRxiv">
        <title>High-quality genome assemblies of four members of thePodospora anserinaspecies complex.</title>
        <authorList>
            <person name="Ament-Velasquez S.L."/>
            <person name="Vogan A.A."/>
            <person name="Wallerman O."/>
            <person name="Hartmann F."/>
            <person name="Gautier V."/>
            <person name="Silar P."/>
            <person name="Giraud T."/>
            <person name="Johannesson H."/>
        </authorList>
    </citation>
    <scope>NUCLEOTIDE SEQUENCE [LARGE SCALE GENOMIC DNA]</scope>
    <source>
        <strain evidence="2 3">CBS 411.78</strain>
    </source>
</reference>
<proteinExistence type="predicted"/>
<protein>
    <recommendedName>
        <fullName evidence="4">C2H2-type domain-containing protein</fullName>
    </recommendedName>
</protein>
<dbReference type="Proteomes" id="UP001326199">
    <property type="component" value="Unassembled WGS sequence"/>
</dbReference>
<evidence type="ECO:0008006" key="4">
    <source>
        <dbReference type="Google" id="ProtNLM"/>
    </source>
</evidence>